<comment type="caution">
    <text evidence="4">The sequence shown here is derived from an EMBL/GenBank/DDBJ whole genome shotgun (WGS) entry which is preliminary data.</text>
</comment>
<accession>A0AAW1QKY6</accession>
<dbReference type="EMBL" id="JALJOS010000034">
    <property type="protein sequence ID" value="KAK9822128.1"/>
    <property type="molecule type" value="Genomic_DNA"/>
</dbReference>
<reference evidence="4 5" key="1">
    <citation type="journal article" date="2024" name="Nat. Commun.">
        <title>Phylogenomics reveals the evolutionary origins of lichenization in chlorophyte algae.</title>
        <authorList>
            <person name="Puginier C."/>
            <person name="Libourel C."/>
            <person name="Otte J."/>
            <person name="Skaloud P."/>
            <person name="Haon M."/>
            <person name="Grisel S."/>
            <person name="Petersen M."/>
            <person name="Berrin J.G."/>
            <person name="Delaux P.M."/>
            <person name="Dal Grande F."/>
            <person name="Keller J."/>
        </authorList>
    </citation>
    <scope>NUCLEOTIDE SEQUENCE [LARGE SCALE GENOMIC DNA]</scope>
    <source>
        <strain evidence="4 5">SAG 2145</strain>
    </source>
</reference>
<dbReference type="SFLD" id="SFLDS00003">
    <property type="entry name" value="Haloacid_Dehalogenase"/>
    <property type="match status" value="1"/>
</dbReference>
<protein>
    <recommendedName>
        <fullName evidence="3">Sucrose phosphatase-like domain-containing protein</fullName>
    </recommendedName>
</protein>
<dbReference type="SFLD" id="SFLDG01141">
    <property type="entry name" value="C2.B.1:_Sucrose_Phosphatase_Li"/>
    <property type="match status" value="1"/>
</dbReference>
<evidence type="ECO:0000313" key="4">
    <source>
        <dbReference type="EMBL" id="KAK9822128.1"/>
    </source>
</evidence>
<dbReference type="InterPro" id="IPR023214">
    <property type="entry name" value="HAD_sf"/>
</dbReference>
<dbReference type="InterPro" id="IPR036412">
    <property type="entry name" value="HAD-like_sf"/>
</dbReference>
<dbReference type="InterPro" id="IPR006379">
    <property type="entry name" value="HAD-SF_hydro_IIB"/>
</dbReference>
<feature type="compositionally biased region" description="Polar residues" evidence="2">
    <location>
        <begin position="76"/>
        <end position="89"/>
    </location>
</feature>
<organism evidence="4 5">
    <name type="scientific">Apatococcus lobatus</name>
    <dbReference type="NCBI Taxonomy" id="904363"/>
    <lineage>
        <taxon>Eukaryota</taxon>
        <taxon>Viridiplantae</taxon>
        <taxon>Chlorophyta</taxon>
        <taxon>core chlorophytes</taxon>
        <taxon>Trebouxiophyceae</taxon>
        <taxon>Chlorellales</taxon>
        <taxon>Chlorellaceae</taxon>
        <taxon>Apatococcus</taxon>
    </lineage>
</organism>
<dbReference type="NCBIfam" id="TIGR01484">
    <property type="entry name" value="HAD-SF-IIB"/>
    <property type="match status" value="1"/>
</dbReference>
<gene>
    <name evidence="4" type="ORF">WJX74_009504</name>
</gene>
<name>A0AAW1QKY6_9CHLO</name>
<dbReference type="Proteomes" id="UP001438707">
    <property type="component" value="Unassembled WGS sequence"/>
</dbReference>
<sequence length="538" mass="57637">MSAGSCHSSRLSRGSYRPLTLQSGAAKLSGCFNGGPTRQLARVLTHFGQFSVRKGFALSRPCTSTACKATYRQTQGSASQAAPTPTEQGLQPAPPAAPHHTNNSRWSGEQHSQGSGCTAGAVPQEESEYRTLSSGALSDLEASQRHLSNCVDLQSSSEDCLGIRLLYSTGWEEPVIHYSAQGADWETACLTRVTSSGGQLCETLIELRQPDTSGGRSSASTATSASTLEFVITDGFDHWDKPASGGNYSLTGCGTFVLQDGDVQAVPGRRCLVVSDLDDTLIGDDAGTQAFKDFWEQDAVVRGSRLVFNTGRALDSFCMLQAHKADCLPTPDLLIAAVGTKIYCCRAGKEWAEDADFAARLDEGWNLNVVREACYQAVMSVGREAMHFRPPEEQNDHKVTCGVLAAQATNVQNSIRLALDEHAVTAKLVFSGKGDWRYLDIVSQNAGKAEALNFVMEKLGFSQGNTIACGDSGNDKDMLAAANLAIVVGNAQPDLKQWMATLTQTETHHHGRLRLAQAKAYHAHGILEGLEQLGFVTA</sequence>
<dbReference type="Pfam" id="PF05116">
    <property type="entry name" value="S6PP"/>
    <property type="match status" value="1"/>
</dbReference>
<dbReference type="PANTHER" id="PTHR46521">
    <property type="entry name" value="SUCROSE-PHOSPHATASE 2-RELATED"/>
    <property type="match status" value="1"/>
</dbReference>
<dbReference type="AlphaFoldDB" id="A0AAW1QKY6"/>
<dbReference type="GO" id="GO:0016787">
    <property type="term" value="F:hydrolase activity"/>
    <property type="evidence" value="ECO:0007669"/>
    <property type="project" value="UniProtKB-KW"/>
</dbReference>
<keyword evidence="1" id="KW-0378">Hydrolase</keyword>
<dbReference type="Gene3D" id="2.60.40.10">
    <property type="entry name" value="Immunoglobulins"/>
    <property type="match status" value="1"/>
</dbReference>
<dbReference type="Gene3D" id="3.90.1070.10">
    <property type="match status" value="1"/>
</dbReference>
<dbReference type="InterPro" id="IPR013783">
    <property type="entry name" value="Ig-like_fold"/>
</dbReference>
<feature type="domain" description="Sucrose phosphatase-like" evidence="3">
    <location>
        <begin position="271"/>
        <end position="531"/>
    </location>
</feature>
<dbReference type="InterPro" id="IPR051518">
    <property type="entry name" value="Sucrose_Phosphatase"/>
</dbReference>
<dbReference type="PANTHER" id="PTHR46521:SF4">
    <property type="entry name" value="SUCROSE-PHOSPHATASE 2-RELATED"/>
    <property type="match status" value="1"/>
</dbReference>
<feature type="region of interest" description="Disordered" evidence="2">
    <location>
        <begin position="76"/>
        <end position="134"/>
    </location>
</feature>
<dbReference type="InterPro" id="IPR006380">
    <property type="entry name" value="SPP-like_dom"/>
</dbReference>
<dbReference type="SFLD" id="SFLDG01140">
    <property type="entry name" value="C2.B:_Phosphomannomutase_and_P"/>
    <property type="match status" value="1"/>
</dbReference>
<feature type="compositionally biased region" description="Polar residues" evidence="2">
    <location>
        <begin position="100"/>
        <end position="116"/>
    </location>
</feature>
<evidence type="ECO:0000256" key="1">
    <source>
        <dbReference type="ARBA" id="ARBA00022801"/>
    </source>
</evidence>
<keyword evidence="5" id="KW-1185">Reference proteome</keyword>
<evidence type="ECO:0000259" key="3">
    <source>
        <dbReference type="Pfam" id="PF05116"/>
    </source>
</evidence>
<proteinExistence type="predicted"/>
<dbReference type="SUPFAM" id="SSF56784">
    <property type="entry name" value="HAD-like"/>
    <property type="match status" value="1"/>
</dbReference>
<evidence type="ECO:0000256" key="2">
    <source>
        <dbReference type="SAM" id="MobiDB-lite"/>
    </source>
</evidence>
<evidence type="ECO:0000313" key="5">
    <source>
        <dbReference type="Proteomes" id="UP001438707"/>
    </source>
</evidence>
<dbReference type="Gene3D" id="3.40.50.1000">
    <property type="entry name" value="HAD superfamily/HAD-like"/>
    <property type="match status" value="1"/>
</dbReference>